<keyword evidence="1" id="KW-0472">Membrane</keyword>
<dbReference type="Pfam" id="PF22268">
    <property type="entry name" value="DUF6954"/>
    <property type="match status" value="1"/>
</dbReference>
<dbReference type="Proteomes" id="UP001178888">
    <property type="component" value="Unassembled WGS sequence"/>
</dbReference>
<sequence length="66" mass="7766">MRYLRLMFHAIFIIVLTLITFFGLGPIMLADGSLAERIITAFIVLILYVIIVFFYRRSLQSIKKRK</sequence>
<dbReference type="RefSeq" id="WP_308913941.1">
    <property type="nucleotide sequence ID" value="NZ_JAVGVR010000001.1"/>
</dbReference>
<name>A0AA90R440_9BACI</name>
<evidence type="ECO:0000256" key="1">
    <source>
        <dbReference type="SAM" id="Phobius"/>
    </source>
</evidence>
<feature type="transmembrane region" description="Helical" evidence="1">
    <location>
        <begin position="7"/>
        <end position="28"/>
    </location>
</feature>
<keyword evidence="1" id="KW-1133">Transmembrane helix</keyword>
<accession>A0AA90R440</accession>
<gene>
    <name evidence="2" type="ORF">RCG21_27000</name>
</gene>
<dbReference type="InterPro" id="IPR054229">
    <property type="entry name" value="DUF6954"/>
</dbReference>
<reference evidence="2" key="1">
    <citation type="submission" date="2023-08" db="EMBL/GenBank/DDBJ databases">
        <title>Nitrogen cycling bacteria in agricultural field soils.</title>
        <authorList>
            <person name="Jang J."/>
        </authorList>
    </citation>
    <scope>NUCLEOTIDE SEQUENCE</scope>
    <source>
        <strain evidence="2">PS3-36</strain>
    </source>
</reference>
<keyword evidence="3" id="KW-1185">Reference proteome</keyword>
<dbReference type="AlphaFoldDB" id="A0AA90R440"/>
<keyword evidence="1" id="KW-0812">Transmembrane</keyword>
<dbReference type="EMBL" id="JAVGVR010000001">
    <property type="protein sequence ID" value="MDQ6599948.1"/>
    <property type="molecule type" value="Genomic_DNA"/>
</dbReference>
<proteinExistence type="predicted"/>
<organism evidence="2 3">
    <name type="scientific">Bacillus salipaludis</name>
    <dbReference type="NCBI Taxonomy" id="2547811"/>
    <lineage>
        <taxon>Bacteria</taxon>
        <taxon>Bacillati</taxon>
        <taxon>Bacillota</taxon>
        <taxon>Bacilli</taxon>
        <taxon>Bacillales</taxon>
        <taxon>Bacillaceae</taxon>
        <taxon>Bacillus</taxon>
    </lineage>
</organism>
<feature type="transmembrane region" description="Helical" evidence="1">
    <location>
        <begin position="34"/>
        <end position="55"/>
    </location>
</feature>
<protein>
    <submittedName>
        <fullName evidence="2">Uncharacterized protein</fullName>
    </submittedName>
</protein>
<comment type="caution">
    <text evidence="2">The sequence shown here is derived from an EMBL/GenBank/DDBJ whole genome shotgun (WGS) entry which is preliminary data.</text>
</comment>
<evidence type="ECO:0000313" key="2">
    <source>
        <dbReference type="EMBL" id="MDQ6599948.1"/>
    </source>
</evidence>
<evidence type="ECO:0000313" key="3">
    <source>
        <dbReference type="Proteomes" id="UP001178888"/>
    </source>
</evidence>